<dbReference type="RefSeq" id="WP_025058941.1">
    <property type="nucleotide sequence ID" value="NZ_JAMC01000001.1"/>
</dbReference>
<sequence>MTISSVTSTDTTNASTFTSETLSNSSVLSSDFETFIKMLTTQAEYQDPLEPMDSSEYAAQLAQFSMVEQQVQSNDLLTALTAQLSGSTMGQLAGWIGMEARTTEPVLFDTDPITVLPTPPAGAQQMELVVYNNQGQEVDRNALSVSTDPVVWAGVGQSGQPLPAGFYHFEVEATGANGIELDSTKAETYARVVEVQNIGTEATVVFSGGSEALASSVTALREGS</sequence>
<dbReference type="AlphaFoldDB" id="A0A073IJU6"/>
<comment type="similarity">
    <text evidence="1 5">Belongs to the FlgD family.</text>
</comment>
<dbReference type="STRING" id="1300350.Z948_1532"/>
<dbReference type="GO" id="GO:0044781">
    <property type="term" value="P:bacterial-type flagellum organization"/>
    <property type="evidence" value="ECO:0007669"/>
    <property type="project" value="UniProtKB-UniRule"/>
</dbReference>
<dbReference type="Gene3D" id="2.60.40.4070">
    <property type="match status" value="1"/>
</dbReference>
<dbReference type="NCBIfam" id="NF009453">
    <property type="entry name" value="PRK12813.1"/>
    <property type="match status" value="1"/>
</dbReference>
<evidence type="ECO:0000256" key="2">
    <source>
        <dbReference type="ARBA" id="ARBA00016013"/>
    </source>
</evidence>
<evidence type="ECO:0000313" key="9">
    <source>
        <dbReference type="Proteomes" id="UP000027734"/>
    </source>
</evidence>
<accession>A0A073IJU6</accession>
<organism evidence="8 9">
    <name type="scientific">Sulfitobacter donghicola DSW-25 = KCTC 12864 = JCM 14565</name>
    <dbReference type="NCBI Taxonomy" id="1300350"/>
    <lineage>
        <taxon>Bacteria</taxon>
        <taxon>Pseudomonadati</taxon>
        <taxon>Pseudomonadota</taxon>
        <taxon>Alphaproteobacteria</taxon>
        <taxon>Rhodobacterales</taxon>
        <taxon>Roseobacteraceae</taxon>
        <taxon>Sulfitobacter</taxon>
    </lineage>
</organism>
<dbReference type="InterPro" id="IPR005648">
    <property type="entry name" value="FlgD"/>
</dbReference>
<evidence type="ECO:0000256" key="3">
    <source>
        <dbReference type="ARBA" id="ARBA00022795"/>
    </source>
</evidence>
<dbReference type="InterPro" id="IPR025965">
    <property type="entry name" value="FlgD/Vpr_Ig-like"/>
</dbReference>
<protein>
    <recommendedName>
        <fullName evidence="2 5">Basal-body rod modification protein FlgD</fullName>
    </recommendedName>
</protein>
<evidence type="ECO:0000313" key="8">
    <source>
        <dbReference type="EMBL" id="KEJ90563.1"/>
    </source>
</evidence>
<name>A0A073IJU6_9RHOB</name>
<dbReference type="eggNOG" id="COG1843">
    <property type="taxonomic scope" value="Bacteria"/>
</dbReference>
<gene>
    <name evidence="8" type="primary">flgD</name>
    <name evidence="8" type="ORF">DSW25_01220</name>
</gene>
<keyword evidence="8" id="KW-0966">Cell projection</keyword>
<keyword evidence="8" id="KW-0282">Flagellum</keyword>
<evidence type="ECO:0000256" key="4">
    <source>
        <dbReference type="ARBA" id="ARBA00024746"/>
    </source>
</evidence>
<dbReference type="OrthoDB" id="9785233at2"/>
<dbReference type="Pfam" id="PF03963">
    <property type="entry name" value="FlgD"/>
    <property type="match status" value="1"/>
</dbReference>
<dbReference type="Proteomes" id="UP000027734">
    <property type="component" value="Unassembled WGS sequence"/>
</dbReference>
<dbReference type="Pfam" id="PF13860">
    <property type="entry name" value="FlgD_ig"/>
    <property type="match status" value="1"/>
</dbReference>
<feature type="region of interest" description="Disordered" evidence="6">
    <location>
        <begin position="1"/>
        <end position="20"/>
    </location>
</feature>
<keyword evidence="3 5" id="KW-1005">Bacterial flagellum biogenesis</keyword>
<dbReference type="EMBL" id="JAMC01000001">
    <property type="protein sequence ID" value="KEJ90563.1"/>
    <property type="molecule type" value="Genomic_DNA"/>
</dbReference>
<keyword evidence="8" id="KW-0969">Cilium</keyword>
<comment type="caution">
    <text evidence="8">The sequence shown here is derived from an EMBL/GenBank/DDBJ whole genome shotgun (WGS) entry which is preliminary data.</text>
</comment>
<keyword evidence="9" id="KW-1185">Reference proteome</keyword>
<feature type="domain" description="FlgD/Vpr Ig-like" evidence="7">
    <location>
        <begin position="108"/>
        <end position="175"/>
    </location>
</feature>
<evidence type="ECO:0000256" key="6">
    <source>
        <dbReference type="SAM" id="MobiDB-lite"/>
    </source>
</evidence>
<reference evidence="8 9" key="1">
    <citation type="submission" date="2014-01" db="EMBL/GenBank/DDBJ databases">
        <title>Sulfitobacter donghicola JCM 14565 Genome Sequencing.</title>
        <authorList>
            <person name="Lai Q."/>
            <person name="Hong Z."/>
        </authorList>
    </citation>
    <scope>NUCLEOTIDE SEQUENCE [LARGE SCALE GENOMIC DNA]</scope>
    <source>
        <strain evidence="8 9">JCM 14565</strain>
    </source>
</reference>
<evidence type="ECO:0000256" key="1">
    <source>
        <dbReference type="ARBA" id="ARBA00010577"/>
    </source>
</evidence>
<proteinExistence type="inferred from homology"/>
<evidence type="ECO:0000256" key="5">
    <source>
        <dbReference type="RuleBase" id="RU362076"/>
    </source>
</evidence>
<comment type="function">
    <text evidence="4 5">Required for flagellar hook formation. May act as a scaffolding protein.</text>
</comment>
<evidence type="ECO:0000259" key="7">
    <source>
        <dbReference type="Pfam" id="PF13860"/>
    </source>
</evidence>
<dbReference type="Gene3D" id="2.30.30.910">
    <property type="match status" value="1"/>
</dbReference>